<dbReference type="GO" id="GO:0000731">
    <property type="term" value="P:DNA synthesis involved in DNA repair"/>
    <property type="evidence" value="ECO:0007669"/>
    <property type="project" value="InterPro"/>
</dbReference>
<evidence type="ECO:0000313" key="3">
    <source>
        <dbReference type="EMBL" id="WOG90970.1"/>
    </source>
</evidence>
<dbReference type="AlphaFoldDB" id="A0A165ZPG1"/>
<dbReference type="Pfam" id="PF04081">
    <property type="entry name" value="DNA_pol_delta_4"/>
    <property type="match status" value="1"/>
</dbReference>
<protein>
    <recommendedName>
        <fullName evidence="5">DNA polymerase delta subunit 4</fullName>
    </recommendedName>
</protein>
<proteinExistence type="predicted"/>
<name>A0A165ZPG1_DAUCS</name>
<evidence type="ECO:0000313" key="4">
    <source>
        <dbReference type="Proteomes" id="UP000077755"/>
    </source>
</evidence>
<evidence type="ECO:0000313" key="2">
    <source>
        <dbReference type="EMBL" id="KZN00275.1"/>
    </source>
</evidence>
<dbReference type="OrthoDB" id="337486at2759"/>
<reference evidence="3" key="2">
    <citation type="submission" date="2022-03" db="EMBL/GenBank/DDBJ databases">
        <title>Draft title - Genomic analysis of global carrot germplasm unveils the trajectory of domestication and the origin of high carotenoid orange carrot.</title>
        <authorList>
            <person name="Iorizzo M."/>
            <person name="Ellison S."/>
            <person name="Senalik D."/>
            <person name="Macko-Podgorni A."/>
            <person name="Grzebelus D."/>
            <person name="Bostan H."/>
            <person name="Rolling W."/>
            <person name="Curaba J."/>
            <person name="Simon P."/>
        </authorList>
    </citation>
    <scope>NUCLEOTIDE SEQUENCE</scope>
    <source>
        <tissue evidence="3">Leaf</tissue>
    </source>
</reference>
<dbReference type="GO" id="GO:0043625">
    <property type="term" value="C:delta DNA polymerase complex"/>
    <property type="evidence" value="ECO:0007669"/>
    <property type="project" value="TreeGrafter"/>
</dbReference>
<gene>
    <name evidence="2" type="ORF">DCAR_009029</name>
    <name evidence="3" type="ORF">DCAR_0310217</name>
</gene>
<sequence>MSSKSDVKGFYRQKKKSGGITKPVAGKSAKASPSLAKHAATFGSNVVQPPALVTHGGALDLKDNYDGSEEVLRQFDMNMAYGPCIGMSRVARWERASKLGLNPPGDVGMLLKSGKVGGESLWDGRV</sequence>
<dbReference type="KEGG" id="dcr:108213180"/>
<dbReference type="STRING" id="79200.A0A165ZPG1"/>
<feature type="region of interest" description="Disordered" evidence="1">
    <location>
        <begin position="1"/>
        <end position="32"/>
    </location>
</feature>
<dbReference type="InterPro" id="IPR007218">
    <property type="entry name" value="DNA_pol_delta_4"/>
</dbReference>
<dbReference type="PANTHER" id="PTHR14303:SF0">
    <property type="entry name" value="DNA POLYMERASE DELTA SUBUNIT 4"/>
    <property type="match status" value="1"/>
</dbReference>
<dbReference type="PANTHER" id="PTHR14303">
    <property type="entry name" value="DNA POLYMERASE DELTA SUBUNIT 4"/>
    <property type="match status" value="1"/>
</dbReference>
<dbReference type="GO" id="GO:0003887">
    <property type="term" value="F:DNA-directed DNA polymerase activity"/>
    <property type="evidence" value="ECO:0007669"/>
    <property type="project" value="TreeGrafter"/>
</dbReference>
<accession>A0A165ZPG1</accession>
<evidence type="ECO:0008006" key="5">
    <source>
        <dbReference type="Google" id="ProtNLM"/>
    </source>
</evidence>
<dbReference type="Gramene" id="KZN00275">
    <property type="protein sequence ID" value="KZN00275"/>
    <property type="gene ID" value="DCAR_009029"/>
</dbReference>
<keyword evidence="4" id="KW-1185">Reference proteome</keyword>
<dbReference type="Proteomes" id="UP000077755">
    <property type="component" value="Chromosome 3"/>
</dbReference>
<dbReference type="OMA" id="FYAQKKN"/>
<evidence type="ECO:0000256" key="1">
    <source>
        <dbReference type="SAM" id="MobiDB-lite"/>
    </source>
</evidence>
<organism evidence="2">
    <name type="scientific">Daucus carota subsp. sativus</name>
    <name type="common">Carrot</name>
    <dbReference type="NCBI Taxonomy" id="79200"/>
    <lineage>
        <taxon>Eukaryota</taxon>
        <taxon>Viridiplantae</taxon>
        <taxon>Streptophyta</taxon>
        <taxon>Embryophyta</taxon>
        <taxon>Tracheophyta</taxon>
        <taxon>Spermatophyta</taxon>
        <taxon>Magnoliopsida</taxon>
        <taxon>eudicotyledons</taxon>
        <taxon>Gunneridae</taxon>
        <taxon>Pentapetalae</taxon>
        <taxon>asterids</taxon>
        <taxon>campanulids</taxon>
        <taxon>Apiales</taxon>
        <taxon>Apiaceae</taxon>
        <taxon>Apioideae</taxon>
        <taxon>Scandiceae</taxon>
        <taxon>Daucinae</taxon>
        <taxon>Daucus</taxon>
        <taxon>Daucus sect. Daucus</taxon>
    </lineage>
</organism>
<dbReference type="EMBL" id="LNRQ01000003">
    <property type="protein sequence ID" value="KZN00275.1"/>
    <property type="molecule type" value="Genomic_DNA"/>
</dbReference>
<dbReference type="EMBL" id="CP093345">
    <property type="protein sequence ID" value="WOG90970.1"/>
    <property type="molecule type" value="Genomic_DNA"/>
</dbReference>
<dbReference type="GO" id="GO:0006261">
    <property type="term" value="P:DNA-templated DNA replication"/>
    <property type="evidence" value="ECO:0007669"/>
    <property type="project" value="TreeGrafter"/>
</dbReference>
<reference evidence="2" key="1">
    <citation type="journal article" date="2016" name="Nat. Genet.">
        <title>A high-quality carrot genome assembly provides new insights into carotenoid accumulation and asterid genome evolution.</title>
        <authorList>
            <person name="Iorizzo M."/>
            <person name="Ellison S."/>
            <person name="Senalik D."/>
            <person name="Zeng P."/>
            <person name="Satapoomin P."/>
            <person name="Huang J."/>
            <person name="Bowman M."/>
            <person name="Iovene M."/>
            <person name="Sanseverino W."/>
            <person name="Cavagnaro P."/>
            <person name="Yildiz M."/>
            <person name="Macko-Podgorni A."/>
            <person name="Moranska E."/>
            <person name="Grzebelus E."/>
            <person name="Grzebelus D."/>
            <person name="Ashrafi H."/>
            <person name="Zheng Z."/>
            <person name="Cheng S."/>
            <person name="Spooner D."/>
            <person name="Van Deynze A."/>
            <person name="Simon P."/>
        </authorList>
    </citation>
    <scope>NUCLEOTIDE SEQUENCE [LARGE SCALE GENOMIC DNA]</scope>
    <source>
        <tissue evidence="2">Leaf</tissue>
    </source>
</reference>